<comment type="caution">
    <text evidence="4">The sequence shown here is derived from an EMBL/GenBank/DDBJ whole genome shotgun (WGS) entry which is preliminary data.</text>
</comment>
<dbReference type="GO" id="GO:0003677">
    <property type="term" value="F:DNA binding"/>
    <property type="evidence" value="ECO:0007669"/>
    <property type="project" value="UniProtKB-UniRule"/>
</dbReference>
<name>A0A8T3VF79_9EURY</name>
<protein>
    <submittedName>
        <fullName evidence="4">TetR/AcrR family transcriptional regulator</fullName>
    </submittedName>
</protein>
<dbReference type="Gene3D" id="1.10.357.10">
    <property type="entry name" value="Tetracycline Repressor, domain 2"/>
    <property type="match status" value="1"/>
</dbReference>
<dbReference type="EMBL" id="SUTE01000037">
    <property type="protein sequence ID" value="MBE6505085.1"/>
    <property type="molecule type" value="Genomic_DNA"/>
</dbReference>
<gene>
    <name evidence="4" type="ORF">E7Z73_04970</name>
</gene>
<evidence type="ECO:0000259" key="3">
    <source>
        <dbReference type="PROSITE" id="PS50977"/>
    </source>
</evidence>
<sequence>MTKNKILEVSIDLFSEFGYDNVSMRQIAREVGIKESSIYNHYKSKESILETILDYYISEMTKEDIPLSQASQNLDVGFEYFYNAGLEVYKSKLGEPDMMKITRIFLIESYHNEKIKEFIQRLIIEYAVNGWIDLFDLMKEKGLIRKDCDSKQLAESFYYYGLFLLIEHFIINYPEDDEKFLEELGHKSRNHMQLIFDSVKIV</sequence>
<keyword evidence="1 2" id="KW-0238">DNA-binding</keyword>
<reference evidence="4" key="1">
    <citation type="submission" date="2019-04" db="EMBL/GenBank/DDBJ databases">
        <title>Evolution of Biomass-Degrading Anaerobic Consortia Revealed by Metagenomics.</title>
        <authorList>
            <person name="Peng X."/>
        </authorList>
    </citation>
    <scope>NUCLEOTIDE SEQUENCE</scope>
    <source>
        <strain evidence="4">SIG12</strain>
    </source>
</reference>
<proteinExistence type="predicted"/>
<dbReference type="PROSITE" id="PS50977">
    <property type="entry name" value="HTH_TETR_2"/>
    <property type="match status" value="1"/>
</dbReference>
<dbReference type="Proteomes" id="UP000762703">
    <property type="component" value="Unassembled WGS sequence"/>
</dbReference>
<accession>A0A8T3VF79</accession>
<feature type="domain" description="HTH tetR-type" evidence="3">
    <location>
        <begin position="1"/>
        <end position="60"/>
    </location>
</feature>
<dbReference type="RefSeq" id="WP_303736726.1">
    <property type="nucleotide sequence ID" value="NZ_SUTE01000037.1"/>
</dbReference>
<dbReference type="AlphaFoldDB" id="A0A8T3VF79"/>
<evidence type="ECO:0000313" key="5">
    <source>
        <dbReference type="Proteomes" id="UP000762703"/>
    </source>
</evidence>
<organism evidence="4 5">
    <name type="scientific">Methanobrevibacter millerae</name>
    <dbReference type="NCBI Taxonomy" id="230361"/>
    <lineage>
        <taxon>Archaea</taxon>
        <taxon>Methanobacteriati</taxon>
        <taxon>Methanobacteriota</taxon>
        <taxon>Methanomada group</taxon>
        <taxon>Methanobacteria</taxon>
        <taxon>Methanobacteriales</taxon>
        <taxon>Methanobacteriaceae</taxon>
        <taxon>Methanobrevibacter</taxon>
    </lineage>
</organism>
<dbReference type="PANTHER" id="PTHR43479">
    <property type="entry name" value="ACREF/ENVCD OPERON REPRESSOR-RELATED"/>
    <property type="match status" value="1"/>
</dbReference>
<dbReference type="InterPro" id="IPR009057">
    <property type="entry name" value="Homeodomain-like_sf"/>
</dbReference>
<feature type="DNA-binding region" description="H-T-H motif" evidence="2">
    <location>
        <begin position="23"/>
        <end position="42"/>
    </location>
</feature>
<evidence type="ECO:0000256" key="2">
    <source>
        <dbReference type="PROSITE-ProRule" id="PRU00335"/>
    </source>
</evidence>
<evidence type="ECO:0000256" key="1">
    <source>
        <dbReference type="ARBA" id="ARBA00023125"/>
    </source>
</evidence>
<dbReference type="InterPro" id="IPR050624">
    <property type="entry name" value="HTH-type_Tx_Regulator"/>
</dbReference>
<dbReference type="InterPro" id="IPR001647">
    <property type="entry name" value="HTH_TetR"/>
</dbReference>
<dbReference type="SUPFAM" id="SSF46689">
    <property type="entry name" value="Homeodomain-like"/>
    <property type="match status" value="1"/>
</dbReference>
<dbReference type="Pfam" id="PF00440">
    <property type="entry name" value="TetR_N"/>
    <property type="match status" value="1"/>
</dbReference>
<dbReference type="PANTHER" id="PTHR43479:SF11">
    <property type="entry name" value="ACREF_ENVCD OPERON REPRESSOR-RELATED"/>
    <property type="match status" value="1"/>
</dbReference>
<dbReference type="PRINTS" id="PR00455">
    <property type="entry name" value="HTHTETR"/>
</dbReference>
<evidence type="ECO:0000313" key="4">
    <source>
        <dbReference type="EMBL" id="MBE6505085.1"/>
    </source>
</evidence>